<dbReference type="InterPro" id="IPR054076">
    <property type="entry name" value="ZUO1-like_ZHD"/>
</dbReference>
<feature type="compositionally biased region" description="Acidic residues" evidence="1">
    <location>
        <begin position="564"/>
        <end position="576"/>
    </location>
</feature>
<dbReference type="InterPro" id="IPR051964">
    <property type="entry name" value="Chaperone_stress_response"/>
</dbReference>
<evidence type="ECO:0000313" key="3">
    <source>
        <dbReference type="EMBL" id="CEQ41057.1"/>
    </source>
</evidence>
<feature type="compositionally biased region" description="Basic and acidic residues" evidence="1">
    <location>
        <begin position="472"/>
        <end position="493"/>
    </location>
</feature>
<feature type="compositionally biased region" description="Basic and acidic residues" evidence="1">
    <location>
        <begin position="590"/>
        <end position="604"/>
    </location>
</feature>
<accession>A0A0D6EM30</accession>
<dbReference type="CDD" id="cd06257">
    <property type="entry name" value="DnaJ"/>
    <property type="match status" value="1"/>
</dbReference>
<evidence type="ECO:0000259" key="2">
    <source>
        <dbReference type="PROSITE" id="PS50076"/>
    </source>
</evidence>
<dbReference type="InterPro" id="IPR001623">
    <property type="entry name" value="DnaJ_domain"/>
</dbReference>
<dbReference type="Proteomes" id="UP000243876">
    <property type="component" value="Unassembled WGS sequence"/>
</dbReference>
<dbReference type="PRINTS" id="PR00625">
    <property type="entry name" value="JDOMAIN"/>
</dbReference>
<feature type="compositionally biased region" description="Low complexity" evidence="1">
    <location>
        <begin position="442"/>
        <end position="458"/>
    </location>
</feature>
<evidence type="ECO:0000313" key="4">
    <source>
        <dbReference type="Proteomes" id="UP000243876"/>
    </source>
</evidence>
<evidence type="ECO:0000256" key="1">
    <source>
        <dbReference type="SAM" id="MobiDB-lite"/>
    </source>
</evidence>
<dbReference type="InterPro" id="IPR036236">
    <property type="entry name" value="Znf_C2H2_sf"/>
</dbReference>
<dbReference type="InterPro" id="IPR018253">
    <property type="entry name" value="DnaJ_domain_CS"/>
</dbReference>
<dbReference type="PROSITE" id="PS50076">
    <property type="entry name" value="DNAJ_2"/>
    <property type="match status" value="1"/>
</dbReference>
<feature type="compositionally biased region" description="Basic residues" evidence="1">
    <location>
        <begin position="504"/>
        <end position="516"/>
    </location>
</feature>
<dbReference type="InterPro" id="IPR013087">
    <property type="entry name" value="Znf_C2H2_type"/>
</dbReference>
<dbReference type="SUPFAM" id="SSF57667">
    <property type="entry name" value="beta-beta-alpha zinc fingers"/>
    <property type="match status" value="1"/>
</dbReference>
<reference evidence="4" key="1">
    <citation type="submission" date="2015-02" db="EMBL/GenBank/DDBJ databases">
        <authorList>
            <person name="Gon?alves P."/>
        </authorList>
    </citation>
    <scope>NUCLEOTIDE SEQUENCE [LARGE SCALE GENOMIC DNA]</scope>
</reference>
<feature type="region of interest" description="Disordered" evidence="1">
    <location>
        <begin position="641"/>
        <end position="660"/>
    </location>
</feature>
<feature type="domain" description="J" evidence="2">
    <location>
        <begin position="20"/>
        <end position="113"/>
    </location>
</feature>
<sequence length="660" mass="71789">MGANASTAGGTAAAAGGELDHYQVLGVEVSATPDEIKKACARPFPVVHPPSPPCSPSQLTLVPHHSFRKAALREHPDKNPDDIEGATKRFARIQEAYECLSDEQERAWYDDHREDILTGGGEGTTEADASFFESMRRGTAQPKAPARPGRGLQTQHLMKFFSTSAWSGYDDSPNGFYTTFRTLFSLLQADEVSWSSPYLYPSFGDSSCPTGADLRSFYRTWENFSTEKDFAWKDLYRIEESMPRWHRREIEKENQRARQAAKREYNEAVRVRPRFPLLRLVVSEPHSRGALPSSPQKLVLFVRRRDPRYSSTSTSSAREAAAAEIQASLAAAARQRALEREATAAAYAAQEWEKGGAAADAVHAQWAELSEEEEGEEDDEEAVWCEACGRGYRSGGAWEDHERSRKHVKNVERLIKEMQLEDAALGLGGTSTVPPELDDHAPTASTSRSPSPSPSDAARLADQLGGFSVSDPDAKKTPAEPADAADRASRASDDENLASLGIARKGRKKTKGKGKKAFPPTGLDDDSDSDWAKGGRGGKKGKKGRRAKGVKGPASTSPAVFEPPEQEQGENVEETDAGAKEEEQGEDEREVSKKDKRRAKEAAKKAAAKVGGGSEELKCNVCATTFVSRTKLFNHIAETGHALADGAASVKGGGKKKGKR</sequence>
<proteinExistence type="predicted"/>
<dbReference type="EMBL" id="CENE01000011">
    <property type="protein sequence ID" value="CEQ41057.1"/>
    <property type="molecule type" value="Genomic_DNA"/>
</dbReference>
<dbReference type="InterPro" id="IPR036869">
    <property type="entry name" value="J_dom_sf"/>
</dbReference>
<dbReference type="PANTHER" id="PTHR44029">
    <property type="entry name" value="DNAJ HOMOLOG SUBFAMILY C MEMBER 21"/>
    <property type="match status" value="1"/>
</dbReference>
<dbReference type="OrthoDB" id="5894at2759"/>
<protein>
    <submittedName>
        <fullName evidence="3">SPOSA6832_02728-mRNA-1:cds</fullName>
    </submittedName>
</protein>
<dbReference type="AlphaFoldDB" id="A0A0D6EM30"/>
<dbReference type="PROSITE" id="PS00636">
    <property type="entry name" value="DNAJ_1"/>
    <property type="match status" value="1"/>
</dbReference>
<gene>
    <name evidence="3" type="primary">SPOSA6832_02728</name>
</gene>
<dbReference type="Pfam" id="PF21884">
    <property type="entry name" value="ZUO1-like_ZHD"/>
    <property type="match status" value="1"/>
</dbReference>
<dbReference type="Pfam" id="PF12874">
    <property type="entry name" value="zf-met"/>
    <property type="match status" value="1"/>
</dbReference>
<organism evidence="3 4">
    <name type="scientific">Sporidiobolus salmonicolor</name>
    <name type="common">Yeast-like fungus</name>
    <name type="synonym">Sporobolomyces salmonicolor</name>
    <dbReference type="NCBI Taxonomy" id="5005"/>
    <lineage>
        <taxon>Eukaryota</taxon>
        <taxon>Fungi</taxon>
        <taxon>Dikarya</taxon>
        <taxon>Basidiomycota</taxon>
        <taxon>Pucciniomycotina</taxon>
        <taxon>Microbotryomycetes</taxon>
        <taxon>Sporidiobolales</taxon>
        <taxon>Sporidiobolaceae</taxon>
        <taxon>Sporobolomyces</taxon>
    </lineage>
</organism>
<dbReference type="Gene3D" id="1.10.287.110">
    <property type="entry name" value="DnaJ domain"/>
    <property type="match status" value="1"/>
</dbReference>
<keyword evidence="4" id="KW-1185">Reference proteome</keyword>
<dbReference type="SUPFAM" id="SSF46565">
    <property type="entry name" value="Chaperone J-domain"/>
    <property type="match status" value="2"/>
</dbReference>
<feature type="compositionally biased region" description="Basic residues" evidence="1">
    <location>
        <begin position="536"/>
        <end position="549"/>
    </location>
</feature>
<dbReference type="GO" id="GO:0005737">
    <property type="term" value="C:cytoplasm"/>
    <property type="evidence" value="ECO:0007669"/>
    <property type="project" value="TreeGrafter"/>
</dbReference>
<dbReference type="Pfam" id="PF00226">
    <property type="entry name" value="DnaJ"/>
    <property type="match status" value="1"/>
</dbReference>
<dbReference type="PROSITE" id="PS00028">
    <property type="entry name" value="ZINC_FINGER_C2H2_1"/>
    <property type="match status" value="2"/>
</dbReference>
<dbReference type="PANTHER" id="PTHR44029:SF1">
    <property type="entry name" value="DNAJ HOMOLOG SUBFAMILY C MEMBER 21"/>
    <property type="match status" value="1"/>
</dbReference>
<name>A0A0D6EM30_SPOSA</name>
<dbReference type="SMART" id="SM00271">
    <property type="entry name" value="DnaJ"/>
    <property type="match status" value="1"/>
</dbReference>
<feature type="region of interest" description="Disordered" evidence="1">
    <location>
        <begin position="426"/>
        <end position="614"/>
    </location>
</feature>